<comment type="caution">
    <text evidence="2">The sequence shown here is derived from an EMBL/GenBank/DDBJ whole genome shotgun (WGS) entry which is preliminary data.</text>
</comment>
<keyword evidence="2" id="KW-0269">Exonuclease</keyword>
<dbReference type="InterPro" id="IPR038555">
    <property type="entry name" value="Zincin_1_sf"/>
</dbReference>
<evidence type="ECO:0000313" key="2">
    <source>
        <dbReference type="EMBL" id="RSM62060.1"/>
    </source>
</evidence>
<dbReference type="SUPFAM" id="SSF55486">
    <property type="entry name" value="Metalloproteases ('zincins'), catalytic domain"/>
    <property type="match status" value="1"/>
</dbReference>
<reference evidence="2 3" key="1">
    <citation type="submission" date="2018-05" db="EMBL/GenBank/DDBJ databases">
        <title>Evolution of GPA BGCs.</title>
        <authorList>
            <person name="Waglechner N."/>
            <person name="Wright G.D."/>
        </authorList>
    </citation>
    <scope>NUCLEOTIDE SEQUENCE [LARGE SCALE GENOMIC DNA]</scope>
    <source>
        <strain evidence="2 3">A82846</strain>
    </source>
</reference>
<dbReference type="AlphaFoldDB" id="A0A428Y3A8"/>
<dbReference type="CDD" id="cd12954">
    <property type="entry name" value="MMP_TTHA0227_like_1"/>
    <property type="match status" value="1"/>
</dbReference>
<keyword evidence="2" id="KW-0540">Nuclease</keyword>
<evidence type="ECO:0000256" key="1">
    <source>
        <dbReference type="SAM" id="MobiDB-lite"/>
    </source>
</evidence>
<keyword evidence="2" id="KW-0378">Hydrolase</keyword>
<feature type="region of interest" description="Disordered" evidence="1">
    <location>
        <begin position="1"/>
        <end position="36"/>
    </location>
</feature>
<dbReference type="OrthoDB" id="4966605at2"/>
<dbReference type="Gene3D" id="3.30.2010.20">
    <property type="match status" value="1"/>
</dbReference>
<dbReference type="Proteomes" id="UP000287547">
    <property type="component" value="Unassembled WGS sequence"/>
</dbReference>
<dbReference type="EMBL" id="QHKI01000108">
    <property type="protein sequence ID" value="RSM62060.1"/>
    <property type="molecule type" value="Genomic_DNA"/>
</dbReference>
<sequence length="160" mass="17325">MHGGVRNVVTPRRRSSRRGRDRHGRGMRGPLYPATLPAASTRAEKFDALVLDALEPIEARWRTELTKLDVAVDDVPEIEPPGAPPQDGVLADGGIPLARLVPAGMDRRGNPTSARIVLYRRPLEARAKDSAELADLVHDVLVEQVANYLSVDPDAIEGGA</sequence>
<feature type="compositionally biased region" description="Basic residues" evidence="1">
    <location>
        <begin position="11"/>
        <end position="26"/>
    </location>
</feature>
<proteinExistence type="predicted"/>
<dbReference type="GO" id="GO:0004527">
    <property type="term" value="F:exonuclease activity"/>
    <property type="evidence" value="ECO:0007669"/>
    <property type="project" value="UniProtKB-KW"/>
</dbReference>
<name>A0A428Y3A8_KIBAR</name>
<gene>
    <name evidence="2" type="ORF">DMH04_53035</name>
</gene>
<dbReference type="Pfam" id="PF06262">
    <property type="entry name" value="Zincin_1"/>
    <property type="match status" value="1"/>
</dbReference>
<dbReference type="InterPro" id="IPR010428">
    <property type="entry name" value="Zincin_1"/>
</dbReference>
<organism evidence="2 3">
    <name type="scientific">Kibdelosporangium aridum</name>
    <dbReference type="NCBI Taxonomy" id="2030"/>
    <lineage>
        <taxon>Bacteria</taxon>
        <taxon>Bacillati</taxon>
        <taxon>Actinomycetota</taxon>
        <taxon>Actinomycetes</taxon>
        <taxon>Pseudonocardiales</taxon>
        <taxon>Pseudonocardiaceae</taxon>
        <taxon>Kibdelosporangium</taxon>
    </lineage>
</organism>
<accession>A0A428Y3A8</accession>
<protein>
    <submittedName>
        <fullName evidence="2">Exonuclease</fullName>
    </submittedName>
</protein>
<evidence type="ECO:0000313" key="3">
    <source>
        <dbReference type="Proteomes" id="UP000287547"/>
    </source>
</evidence>